<organism evidence="2 3">
    <name type="scientific">Devosia sediminis</name>
    <dbReference type="NCBI Taxonomy" id="2798801"/>
    <lineage>
        <taxon>Bacteria</taxon>
        <taxon>Pseudomonadati</taxon>
        <taxon>Pseudomonadota</taxon>
        <taxon>Alphaproteobacteria</taxon>
        <taxon>Hyphomicrobiales</taxon>
        <taxon>Devosiaceae</taxon>
        <taxon>Devosia</taxon>
    </lineage>
</organism>
<dbReference type="Gene3D" id="6.10.250.2410">
    <property type="match status" value="1"/>
</dbReference>
<sequence>MTQAETNWFDTPAPPPADEVLHVDVGGYEGPLDLLLDLARRQKVDLANISVLALAEQYLAFIDTVRERRIEVAADYLVMAAWLAYLKSRLMVPQAQGDDEPSGEMLAAMLQFRLKRLEAMRMAASRLMNRPRLGFQIYARGEPEPIEIARRSIWEASLYDLLKAYSSQRERGITAEYTPRLRTVWSLQDARDILQRLIGDSVEWVSLDAYLVDYLARPSERATVRASTFASSLELVRQGEIDIRQTETFGPLFMRRRRKEPR</sequence>
<accession>A0A934IYR6</accession>
<dbReference type="EMBL" id="JAEKMH010000002">
    <property type="protein sequence ID" value="MBJ3785560.1"/>
    <property type="molecule type" value="Genomic_DNA"/>
</dbReference>
<dbReference type="PANTHER" id="PTHR33969:SF2">
    <property type="entry name" value="SEGREGATION AND CONDENSATION PROTEIN A"/>
    <property type="match status" value="1"/>
</dbReference>
<dbReference type="Proteomes" id="UP000602124">
    <property type="component" value="Unassembled WGS sequence"/>
</dbReference>
<name>A0A934IYR6_9HYPH</name>
<comment type="caution">
    <text evidence="2">The sequence shown here is derived from an EMBL/GenBank/DDBJ whole genome shotgun (WGS) entry which is preliminary data.</text>
</comment>
<dbReference type="Pfam" id="PF02616">
    <property type="entry name" value="SMC_ScpA"/>
    <property type="match status" value="1"/>
</dbReference>
<keyword evidence="3" id="KW-1185">Reference proteome</keyword>
<reference evidence="2" key="1">
    <citation type="submission" date="2020-12" db="EMBL/GenBank/DDBJ databases">
        <title>Devosia sp. MSA67 isolated from Mo River.</title>
        <authorList>
            <person name="Ma F."/>
            <person name="Zi Z."/>
        </authorList>
    </citation>
    <scope>NUCLEOTIDE SEQUENCE</scope>
    <source>
        <strain evidence="2">MSA67</strain>
    </source>
</reference>
<protein>
    <recommendedName>
        <fullName evidence="1">Segregation and condensation protein A</fullName>
    </recommendedName>
</protein>
<evidence type="ECO:0000256" key="1">
    <source>
        <dbReference type="ARBA" id="ARBA00044777"/>
    </source>
</evidence>
<evidence type="ECO:0000313" key="2">
    <source>
        <dbReference type="EMBL" id="MBJ3785560.1"/>
    </source>
</evidence>
<dbReference type="InterPro" id="IPR003768">
    <property type="entry name" value="ScpA"/>
</dbReference>
<evidence type="ECO:0000313" key="3">
    <source>
        <dbReference type="Proteomes" id="UP000602124"/>
    </source>
</evidence>
<dbReference type="AlphaFoldDB" id="A0A934IYR6"/>
<dbReference type="RefSeq" id="WP_198876731.1">
    <property type="nucleotide sequence ID" value="NZ_JAEKMH010000002.1"/>
</dbReference>
<proteinExistence type="predicted"/>
<dbReference type="PANTHER" id="PTHR33969">
    <property type="entry name" value="SEGREGATION AND CONDENSATION PROTEIN A"/>
    <property type="match status" value="1"/>
</dbReference>
<gene>
    <name evidence="2" type="ORF">JEQ47_12595</name>
</gene>